<keyword evidence="2" id="KW-1185">Reference proteome</keyword>
<organism evidence="1 2">
    <name type="scientific">Thelephora ganbajun</name>
    <name type="common">Ganba fungus</name>
    <dbReference type="NCBI Taxonomy" id="370292"/>
    <lineage>
        <taxon>Eukaryota</taxon>
        <taxon>Fungi</taxon>
        <taxon>Dikarya</taxon>
        <taxon>Basidiomycota</taxon>
        <taxon>Agaricomycotina</taxon>
        <taxon>Agaricomycetes</taxon>
        <taxon>Thelephorales</taxon>
        <taxon>Thelephoraceae</taxon>
        <taxon>Thelephora</taxon>
    </lineage>
</organism>
<dbReference type="Proteomes" id="UP000886501">
    <property type="component" value="Unassembled WGS sequence"/>
</dbReference>
<dbReference type="EMBL" id="MU117982">
    <property type="protein sequence ID" value="KAF9650746.1"/>
    <property type="molecule type" value="Genomic_DNA"/>
</dbReference>
<comment type="caution">
    <text evidence="1">The sequence shown here is derived from an EMBL/GenBank/DDBJ whole genome shotgun (WGS) entry which is preliminary data.</text>
</comment>
<accession>A0ACB6ZNN2</accession>
<protein>
    <submittedName>
        <fullName evidence="1">Uncharacterized protein</fullName>
    </submittedName>
</protein>
<proteinExistence type="predicted"/>
<evidence type="ECO:0000313" key="1">
    <source>
        <dbReference type="EMBL" id="KAF9650746.1"/>
    </source>
</evidence>
<sequence>MARLKQKGKAGAAKAYVTRSAAVKKLQISLADFRRLCILKGIFPREPRHRKKANKGSSAPTSFYYAKDIAYLAHEPVLRKLREHKAFAKKLSRAIGRGEWSTAKSLDEHKPTYRLDHIIKERYPTFIDAVRDIDDALCMIFLFANLPATSRVSAALIDNCTRLAAEWQLYNIHSHSLRKVFLSIKGVYYQAEVMGQNVTWLVPYQFTQNIPADVDVRVMLTFLELYQTLLGFIFFKLYTDAGLVYPPPLDTKKDGTAAGVGAFSLQQTSEQHAPGAKKPSELKVSAKDVRQTIKAISSEALDDDSTDNRAEEDEATAAEDFIPQPSKSNPGEAAVLSTFQSLSAQEGSTIAKLFAPYTFWLSRETPRPIFEFVVRSCGGRIGWPASSGSGSPFDESDESITHVIIDRPLVERPNETQEERQRRLQRKYIQPQWAIDCINAGKILLEEKYAQGKPLPPHLSPFGDYEGAYDPAAVIPDDGVEMAERESDEEEEDAEVGEDDAGPRPPLLAADVTEDPDALRAAELAAEAAGVDYGAFEQEVRKTKKAKGKVGLVPVETEEEMNKMLMSNKKRKLYERMKYGQQKKDAERTKLEQRRKELDEEKRQRKKERIIHSQS</sequence>
<reference evidence="1" key="1">
    <citation type="submission" date="2019-10" db="EMBL/GenBank/DDBJ databases">
        <authorList>
            <consortium name="DOE Joint Genome Institute"/>
            <person name="Kuo A."/>
            <person name="Miyauchi S."/>
            <person name="Kiss E."/>
            <person name="Drula E."/>
            <person name="Kohler A."/>
            <person name="Sanchez-Garcia M."/>
            <person name="Andreopoulos B."/>
            <person name="Barry K.W."/>
            <person name="Bonito G."/>
            <person name="Buee M."/>
            <person name="Carver A."/>
            <person name="Chen C."/>
            <person name="Cichocki N."/>
            <person name="Clum A."/>
            <person name="Culley D."/>
            <person name="Crous P.W."/>
            <person name="Fauchery L."/>
            <person name="Girlanda M."/>
            <person name="Hayes R."/>
            <person name="Keri Z."/>
            <person name="Labutti K."/>
            <person name="Lipzen A."/>
            <person name="Lombard V."/>
            <person name="Magnuson J."/>
            <person name="Maillard F."/>
            <person name="Morin E."/>
            <person name="Murat C."/>
            <person name="Nolan M."/>
            <person name="Ohm R."/>
            <person name="Pangilinan J."/>
            <person name="Pereira M."/>
            <person name="Perotto S."/>
            <person name="Peter M."/>
            <person name="Riley R."/>
            <person name="Sitrit Y."/>
            <person name="Stielow B."/>
            <person name="Szollosi G."/>
            <person name="Zifcakova L."/>
            <person name="Stursova M."/>
            <person name="Spatafora J.W."/>
            <person name="Tedersoo L."/>
            <person name="Vaario L.-M."/>
            <person name="Yamada A."/>
            <person name="Yan M."/>
            <person name="Wang P."/>
            <person name="Xu J."/>
            <person name="Bruns T."/>
            <person name="Baldrian P."/>
            <person name="Vilgalys R."/>
            <person name="Henrissat B."/>
            <person name="Grigoriev I.V."/>
            <person name="Hibbett D."/>
            <person name="Nagy L.G."/>
            <person name="Martin F.M."/>
        </authorList>
    </citation>
    <scope>NUCLEOTIDE SEQUENCE</scope>
    <source>
        <strain evidence="1">P2</strain>
    </source>
</reference>
<gene>
    <name evidence="1" type="ORF">BDM02DRAFT_3154747</name>
</gene>
<reference evidence="1" key="2">
    <citation type="journal article" date="2020" name="Nat. Commun.">
        <title>Large-scale genome sequencing of mycorrhizal fungi provides insights into the early evolution of symbiotic traits.</title>
        <authorList>
            <person name="Miyauchi S."/>
            <person name="Kiss E."/>
            <person name="Kuo A."/>
            <person name="Drula E."/>
            <person name="Kohler A."/>
            <person name="Sanchez-Garcia M."/>
            <person name="Morin E."/>
            <person name="Andreopoulos B."/>
            <person name="Barry K.W."/>
            <person name="Bonito G."/>
            <person name="Buee M."/>
            <person name="Carver A."/>
            <person name="Chen C."/>
            <person name="Cichocki N."/>
            <person name="Clum A."/>
            <person name="Culley D."/>
            <person name="Crous P.W."/>
            <person name="Fauchery L."/>
            <person name="Girlanda M."/>
            <person name="Hayes R.D."/>
            <person name="Keri Z."/>
            <person name="LaButti K."/>
            <person name="Lipzen A."/>
            <person name="Lombard V."/>
            <person name="Magnuson J."/>
            <person name="Maillard F."/>
            <person name="Murat C."/>
            <person name="Nolan M."/>
            <person name="Ohm R.A."/>
            <person name="Pangilinan J."/>
            <person name="Pereira M.F."/>
            <person name="Perotto S."/>
            <person name="Peter M."/>
            <person name="Pfister S."/>
            <person name="Riley R."/>
            <person name="Sitrit Y."/>
            <person name="Stielow J.B."/>
            <person name="Szollosi G."/>
            <person name="Zifcakova L."/>
            <person name="Stursova M."/>
            <person name="Spatafora J.W."/>
            <person name="Tedersoo L."/>
            <person name="Vaario L.M."/>
            <person name="Yamada A."/>
            <person name="Yan M."/>
            <person name="Wang P."/>
            <person name="Xu J."/>
            <person name="Bruns T."/>
            <person name="Baldrian P."/>
            <person name="Vilgalys R."/>
            <person name="Dunand C."/>
            <person name="Henrissat B."/>
            <person name="Grigoriev I.V."/>
            <person name="Hibbett D."/>
            <person name="Nagy L.G."/>
            <person name="Martin F.M."/>
        </authorList>
    </citation>
    <scope>NUCLEOTIDE SEQUENCE</scope>
    <source>
        <strain evidence="1">P2</strain>
    </source>
</reference>
<name>A0ACB6ZNN2_THEGA</name>
<evidence type="ECO:0000313" key="2">
    <source>
        <dbReference type="Proteomes" id="UP000886501"/>
    </source>
</evidence>